<keyword evidence="2" id="KW-1185">Reference proteome</keyword>
<dbReference type="Gene3D" id="3.40.50.1820">
    <property type="entry name" value="alpha/beta hydrolase"/>
    <property type="match status" value="1"/>
</dbReference>
<comment type="caution">
    <text evidence="1">The sequence shown here is derived from an EMBL/GenBank/DDBJ whole genome shotgun (WGS) entry which is preliminary data.</text>
</comment>
<dbReference type="EMBL" id="JARKIE010000542">
    <property type="protein sequence ID" value="KAJ7629559.1"/>
    <property type="molecule type" value="Genomic_DNA"/>
</dbReference>
<sequence length="171" mass="19076">MLKGDYIPSSNNSVQFSYCFDRSLELSRTIYPSGLRLGLRNPDINILHLLYCVRGYHSSQDTWIPVIKELFRLSSESPSPVKVGSVWAVERPNHGEAVLLNAKLLKQHYSVQFSNLQYATAIHAFLTSNFLSVFERNNLVGVGHSGGGGALIQRLSVAYAIGIKFLCNQLF</sequence>
<name>A0AAD7BSV9_MYCRO</name>
<gene>
    <name evidence="1" type="ORF">B0H17DRAFT_549206</name>
</gene>
<proteinExistence type="predicted"/>
<evidence type="ECO:0000313" key="1">
    <source>
        <dbReference type="EMBL" id="KAJ7629559.1"/>
    </source>
</evidence>
<evidence type="ECO:0000313" key="2">
    <source>
        <dbReference type="Proteomes" id="UP001221757"/>
    </source>
</evidence>
<accession>A0AAD7BSV9</accession>
<dbReference type="AlphaFoldDB" id="A0AAD7BSV9"/>
<organism evidence="1 2">
    <name type="scientific">Mycena rosella</name>
    <name type="common">Pink bonnet</name>
    <name type="synonym">Agaricus rosellus</name>
    <dbReference type="NCBI Taxonomy" id="1033263"/>
    <lineage>
        <taxon>Eukaryota</taxon>
        <taxon>Fungi</taxon>
        <taxon>Dikarya</taxon>
        <taxon>Basidiomycota</taxon>
        <taxon>Agaricomycotina</taxon>
        <taxon>Agaricomycetes</taxon>
        <taxon>Agaricomycetidae</taxon>
        <taxon>Agaricales</taxon>
        <taxon>Marasmiineae</taxon>
        <taxon>Mycenaceae</taxon>
        <taxon>Mycena</taxon>
    </lineage>
</organism>
<reference evidence="1" key="1">
    <citation type="submission" date="2023-03" db="EMBL/GenBank/DDBJ databases">
        <title>Massive genome expansion in bonnet fungi (Mycena s.s.) driven by repeated elements and novel gene families across ecological guilds.</title>
        <authorList>
            <consortium name="Lawrence Berkeley National Laboratory"/>
            <person name="Harder C.B."/>
            <person name="Miyauchi S."/>
            <person name="Viragh M."/>
            <person name="Kuo A."/>
            <person name="Thoen E."/>
            <person name="Andreopoulos B."/>
            <person name="Lu D."/>
            <person name="Skrede I."/>
            <person name="Drula E."/>
            <person name="Henrissat B."/>
            <person name="Morin E."/>
            <person name="Kohler A."/>
            <person name="Barry K."/>
            <person name="LaButti K."/>
            <person name="Morin E."/>
            <person name="Salamov A."/>
            <person name="Lipzen A."/>
            <person name="Mereny Z."/>
            <person name="Hegedus B."/>
            <person name="Baldrian P."/>
            <person name="Stursova M."/>
            <person name="Weitz H."/>
            <person name="Taylor A."/>
            <person name="Grigoriev I.V."/>
            <person name="Nagy L.G."/>
            <person name="Martin F."/>
            <person name="Kauserud H."/>
        </authorList>
    </citation>
    <scope>NUCLEOTIDE SEQUENCE</scope>
    <source>
        <strain evidence="1">CBHHK067</strain>
    </source>
</reference>
<dbReference type="InterPro" id="IPR029058">
    <property type="entry name" value="AB_hydrolase_fold"/>
</dbReference>
<dbReference type="Proteomes" id="UP001221757">
    <property type="component" value="Unassembled WGS sequence"/>
</dbReference>
<protein>
    <submittedName>
        <fullName evidence="1">Uncharacterized protein</fullName>
    </submittedName>
</protein>